<organism evidence="2">
    <name type="scientific">marine metagenome</name>
    <dbReference type="NCBI Taxonomy" id="408172"/>
    <lineage>
        <taxon>unclassified sequences</taxon>
        <taxon>metagenomes</taxon>
        <taxon>ecological metagenomes</taxon>
    </lineage>
</organism>
<evidence type="ECO:0000259" key="1">
    <source>
        <dbReference type="Pfam" id="PF07635"/>
    </source>
</evidence>
<accession>A0A382GF03</accession>
<dbReference type="Pfam" id="PF07635">
    <property type="entry name" value="PSCyt1"/>
    <property type="match status" value="1"/>
</dbReference>
<dbReference type="EMBL" id="UINC01054947">
    <property type="protein sequence ID" value="SVB73274.1"/>
    <property type="molecule type" value="Genomic_DNA"/>
</dbReference>
<feature type="domain" description="Cytochrome C Planctomycete-type" evidence="1">
    <location>
        <begin position="26"/>
        <end position="72"/>
    </location>
</feature>
<proteinExistence type="predicted"/>
<reference evidence="2" key="1">
    <citation type="submission" date="2018-05" db="EMBL/GenBank/DDBJ databases">
        <authorList>
            <person name="Lanie J.A."/>
            <person name="Ng W.-L."/>
            <person name="Kazmierczak K.M."/>
            <person name="Andrzejewski T.M."/>
            <person name="Davidsen T.M."/>
            <person name="Wayne K.J."/>
            <person name="Tettelin H."/>
            <person name="Glass J.I."/>
            <person name="Rusch D."/>
            <person name="Podicherti R."/>
            <person name="Tsui H.-C.T."/>
            <person name="Winkler M.E."/>
        </authorList>
    </citation>
    <scope>NUCLEOTIDE SEQUENCE</scope>
</reference>
<dbReference type="GO" id="GO:0009055">
    <property type="term" value="F:electron transfer activity"/>
    <property type="evidence" value="ECO:0007669"/>
    <property type="project" value="InterPro"/>
</dbReference>
<sequence length="114" mass="13131">VFAAESFPQLAQDYHKAIVPLLKRYCLNCHSTEKQKGELDLERFSNMRAVRTAPRVWIKVVEMMEDGEMPPKKKAQLSPEERKMFLGWVRNYLDAEALANAGDPGRVVLRRLSN</sequence>
<dbReference type="SUPFAM" id="SSF46626">
    <property type="entry name" value="Cytochrome c"/>
    <property type="match status" value="1"/>
</dbReference>
<name>A0A382GF03_9ZZZZ</name>
<dbReference type="GO" id="GO:0020037">
    <property type="term" value="F:heme binding"/>
    <property type="evidence" value="ECO:0007669"/>
    <property type="project" value="InterPro"/>
</dbReference>
<dbReference type="InterPro" id="IPR036909">
    <property type="entry name" value="Cyt_c-like_dom_sf"/>
</dbReference>
<protein>
    <recommendedName>
        <fullName evidence="1">Cytochrome C Planctomycete-type domain-containing protein</fullName>
    </recommendedName>
</protein>
<gene>
    <name evidence="2" type="ORF">METZ01_LOCUS226128</name>
</gene>
<dbReference type="InterPro" id="IPR011429">
    <property type="entry name" value="Cyt_c_Planctomycete-type"/>
</dbReference>
<evidence type="ECO:0000313" key="2">
    <source>
        <dbReference type="EMBL" id="SVB73274.1"/>
    </source>
</evidence>
<feature type="non-terminal residue" evidence="2">
    <location>
        <position position="114"/>
    </location>
</feature>
<feature type="non-terminal residue" evidence="2">
    <location>
        <position position="1"/>
    </location>
</feature>
<dbReference type="AlphaFoldDB" id="A0A382GF03"/>